<evidence type="ECO:0000313" key="2">
    <source>
        <dbReference type="Proteomes" id="UP000075635"/>
    </source>
</evidence>
<dbReference type="EMBL" id="JEMB01001547">
    <property type="protein sequence ID" value="KYF86423.1"/>
    <property type="molecule type" value="Genomic_DNA"/>
</dbReference>
<comment type="caution">
    <text evidence="1">The sequence shown here is derived from an EMBL/GenBank/DDBJ whole genome shotgun (WGS) entry which is preliminary data.</text>
</comment>
<dbReference type="Proteomes" id="UP000075635">
    <property type="component" value="Unassembled WGS sequence"/>
</dbReference>
<protein>
    <recommendedName>
        <fullName evidence="3">DUF3540 domain-containing protein</fullName>
    </recommendedName>
</protein>
<dbReference type="InterPro" id="IPR021927">
    <property type="entry name" value="DUF3540"/>
</dbReference>
<sequence>MRSLARKQEPRALVTQEFGTVVRADGAALIVETDAGELRAKRAKGCLLEPEAGDLVLIAVATDGRCYVLSVLEREDGAPGSIVADGDLNIKLPAGRLGVAAQDGIGLVSAKEVAVVSAGLSVNAVDGNVALQRLSFVGTLLRAEISKAKVLAGSLDSVLERLSQRVKRSYRTIEESEHVRAERLDYVAKKTMSLRGENTLVTAQELVKIDGEQIHLG</sequence>
<evidence type="ECO:0000313" key="1">
    <source>
        <dbReference type="EMBL" id="KYF86423.1"/>
    </source>
</evidence>
<gene>
    <name evidence="1" type="ORF">BE17_05720</name>
</gene>
<organism evidence="1 2">
    <name type="scientific">Sorangium cellulosum</name>
    <name type="common">Polyangium cellulosum</name>
    <dbReference type="NCBI Taxonomy" id="56"/>
    <lineage>
        <taxon>Bacteria</taxon>
        <taxon>Pseudomonadati</taxon>
        <taxon>Myxococcota</taxon>
        <taxon>Polyangia</taxon>
        <taxon>Polyangiales</taxon>
        <taxon>Polyangiaceae</taxon>
        <taxon>Sorangium</taxon>
    </lineage>
</organism>
<proteinExistence type="predicted"/>
<accession>A0A150S1S9</accession>
<evidence type="ECO:0008006" key="3">
    <source>
        <dbReference type="Google" id="ProtNLM"/>
    </source>
</evidence>
<dbReference type="Pfam" id="PF12059">
    <property type="entry name" value="DUF3540"/>
    <property type="match status" value="1"/>
</dbReference>
<name>A0A150S1S9_SORCE</name>
<reference evidence="1 2" key="1">
    <citation type="submission" date="2014-02" db="EMBL/GenBank/DDBJ databases">
        <title>The small core and large imbalanced accessory genome model reveals a collaborative survival strategy of Sorangium cellulosum strains in nature.</title>
        <authorList>
            <person name="Han K."/>
            <person name="Peng R."/>
            <person name="Blom J."/>
            <person name="Li Y.-Z."/>
        </authorList>
    </citation>
    <scope>NUCLEOTIDE SEQUENCE [LARGE SCALE GENOMIC DNA]</scope>
    <source>
        <strain evidence="1 2">So0011-07</strain>
    </source>
</reference>
<dbReference type="AlphaFoldDB" id="A0A150S1S9"/>